<dbReference type="EMBL" id="LGHJ01000014">
    <property type="protein sequence ID" value="KPL75400.1"/>
    <property type="molecule type" value="Genomic_DNA"/>
</dbReference>
<dbReference type="Gene3D" id="1.20.1260.10">
    <property type="match status" value="1"/>
</dbReference>
<evidence type="ECO:0000256" key="1">
    <source>
        <dbReference type="ARBA" id="ARBA00009497"/>
    </source>
</evidence>
<comment type="similarity">
    <text evidence="1 2">Belongs to the Dps family.</text>
</comment>
<dbReference type="PANTHER" id="PTHR42932:SF3">
    <property type="entry name" value="DNA PROTECTION DURING STARVATION PROTEIN"/>
    <property type="match status" value="1"/>
</dbReference>
<dbReference type="InterPro" id="IPR008331">
    <property type="entry name" value="Ferritin_DPS_dom"/>
</dbReference>
<dbReference type="InterPro" id="IPR009078">
    <property type="entry name" value="Ferritin-like_SF"/>
</dbReference>
<dbReference type="RefSeq" id="WP_061914042.1">
    <property type="nucleotide sequence ID" value="NZ_DF967971.1"/>
</dbReference>
<dbReference type="InterPro" id="IPR012347">
    <property type="entry name" value="Ferritin-like"/>
</dbReference>
<comment type="caution">
    <text evidence="4">The sequence shown here is derived from an EMBL/GenBank/DDBJ whole genome shotgun (WGS) entry which is preliminary data.</text>
</comment>
<organism evidence="4 5">
    <name type="scientific">Bellilinea caldifistulae</name>
    <dbReference type="NCBI Taxonomy" id="360411"/>
    <lineage>
        <taxon>Bacteria</taxon>
        <taxon>Bacillati</taxon>
        <taxon>Chloroflexota</taxon>
        <taxon>Anaerolineae</taxon>
        <taxon>Anaerolineales</taxon>
        <taxon>Anaerolineaceae</taxon>
        <taxon>Bellilinea</taxon>
    </lineage>
</organism>
<dbReference type="PATRIC" id="fig|360411.5.peg.2951"/>
<dbReference type="InterPro" id="IPR002177">
    <property type="entry name" value="DPS_DNA-bd"/>
</dbReference>
<feature type="domain" description="Ferritin/DPS" evidence="3">
    <location>
        <begin position="28"/>
        <end position="169"/>
    </location>
</feature>
<dbReference type="AlphaFoldDB" id="A0A0P6WZM8"/>
<evidence type="ECO:0000313" key="4">
    <source>
        <dbReference type="EMBL" id="KPL75400.1"/>
    </source>
</evidence>
<evidence type="ECO:0000256" key="2">
    <source>
        <dbReference type="RuleBase" id="RU003875"/>
    </source>
</evidence>
<sequence length="170" mass="19659">MATLKSNTIFDEKQPEIEIAPSNREAVIEMLNRLLADEHVLMLKTHNYHWNVLGPSFDPMHKFFGEQYEMLDDIVDDVAERARALGGKAVGTMREYLELTRLSENPGEYPDVMTMIANLLADHETIIRELRKDIDESLEKYGDVGTSDFLTDLIRQHEKMAWFLRSFLQG</sequence>
<reference evidence="4 5" key="1">
    <citation type="submission" date="2015-07" db="EMBL/GenBank/DDBJ databases">
        <title>Draft genome of Bellilinea caldifistulae DSM 17877.</title>
        <authorList>
            <person name="Hemp J."/>
            <person name="Ward L.M."/>
            <person name="Pace L.A."/>
            <person name="Fischer W.W."/>
        </authorList>
    </citation>
    <scope>NUCLEOTIDE SEQUENCE [LARGE SCALE GENOMIC DNA]</scope>
    <source>
        <strain evidence="4 5">GOMI-1</strain>
    </source>
</reference>
<dbReference type="GO" id="GO:0008199">
    <property type="term" value="F:ferric iron binding"/>
    <property type="evidence" value="ECO:0007669"/>
    <property type="project" value="InterPro"/>
</dbReference>
<keyword evidence="5" id="KW-1185">Reference proteome</keyword>
<dbReference type="GO" id="GO:0016722">
    <property type="term" value="F:oxidoreductase activity, acting on metal ions"/>
    <property type="evidence" value="ECO:0007669"/>
    <property type="project" value="InterPro"/>
</dbReference>
<dbReference type="PRINTS" id="PR01346">
    <property type="entry name" value="HELNAPAPROT"/>
</dbReference>
<dbReference type="Pfam" id="PF00210">
    <property type="entry name" value="Ferritin"/>
    <property type="match status" value="1"/>
</dbReference>
<dbReference type="Proteomes" id="UP000050514">
    <property type="component" value="Unassembled WGS sequence"/>
</dbReference>
<evidence type="ECO:0000313" key="5">
    <source>
        <dbReference type="Proteomes" id="UP000050514"/>
    </source>
</evidence>
<dbReference type="PIRSF" id="PIRSF005900">
    <property type="entry name" value="Dps"/>
    <property type="match status" value="1"/>
</dbReference>
<name>A0A0P6WZM8_9CHLR</name>
<dbReference type="STRING" id="360411.AC812_08955"/>
<dbReference type="SUPFAM" id="SSF47240">
    <property type="entry name" value="Ferritin-like"/>
    <property type="match status" value="1"/>
</dbReference>
<proteinExistence type="inferred from homology"/>
<accession>A0A0P6WZM8</accession>
<dbReference type="PANTHER" id="PTHR42932">
    <property type="entry name" value="GENERAL STRESS PROTEIN 20U"/>
    <property type="match status" value="1"/>
</dbReference>
<dbReference type="InterPro" id="IPR023188">
    <property type="entry name" value="DPS_DNA-bd_CS"/>
</dbReference>
<dbReference type="OrthoDB" id="9797023at2"/>
<dbReference type="PROSITE" id="PS00819">
    <property type="entry name" value="DPS_2"/>
    <property type="match status" value="1"/>
</dbReference>
<evidence type="ECO:0000259" key="3">
    <source>
        <dbReference type="Pfam" id="PF00210"/>
    </source>
</evidence>
<dbReference type="CDD" id="cd01043">
    <property type="entry name" value="DPS"/>
    <property type="match status" value="1"/>
</dbReference>
<gene>
    <name evidence="4" type="ORF">AC812_08955</name>
</gene>
<protein>
    <submittedName>
        <fullName evidence="4">Dps family ferritin</fullName>
    </submittedName>
</protein>